<dbReference type="OrthoDB" id="9793681at2"/>
<protein>
    <recommendedName>
        <fullName evidence="2">Ribosomal silencing factor RsfS</fullName>
    </recommendedName>
</protein>
<dbReference type="GO" id="GO:0042256">
    <property type="term" value="P:cytosolic ribosome assembly"/>
    <property type="evidence" value="ECO:0007669"/>
    <property type="project" value="UniProtKB-UniRule"/>
</dbReference>
<dbReference type="PANTHER" id="PTHR21043:SF0">
    <property type="entry name" value="MITOCHONDRIAL ASSEMBLY OF RIBOSOMAL LARGE SUBUNIT PROTEIN 1"/>
    <property type="match status" value="1"/>
</dbReference>
<name>A0A1Y2SSS1_9BIFI</name>
<reference evidence="4 5" key="1">
    <citation type="submission" date="2017-04" db="EMBL/GenBank/DDBJ databases">
        <title>Draft genome sequences of Alloscardovia macacae UMA81211 and UMA81212 isolated from the feces of a rhesus macaque (Macaca mulatta).</title>
        <authorList>
            <person name="Albert K."/>
            <person name="Sela D.A."/>
        </authorList>
    </citation>
    <scope>NUCLEOTIDE SEQUENCE [LARGE SCALE GENOMIC DNA]</scope>
    <source>
        <strain evidence="4 5">UMA81212</strain>
    </source>
</reference>
<dbReference type="HAMAP" id="MF_01477">
    <property type="entry name" value="Iojap_RsfS"/>
    <property type="match status" value="1"/>
</dbReference>
<dbReference type="PANTHER" id="PTHR21043">
    <property type="entry name" value="IOJAP SUPERFAMILY ORTHOLOG"/>
    <property type="match status" value="1"/>
</dbReference>
<evidence type="ECO:0000256" key="2">
    <source>
        <dbReference type="HAMAP-Rule" id="MF_01477"/>
    </source>
</evidence>
<evidence type="ECO:0000313" key="4">
    <source>
        <dbReference type="EMBL" id="OTA28683.1"/>
    </source>
</evidence>
<comment type="function">
    <text evidence="2">Functions as a ribosomal silencing factor. Interacts with ribosomal protein uL14 (rplN), blocking formation of intersubunit bridge B8. Prevents association of the 30S and 50S ribosomal subunits and the formation of functional ribosomes, thus repressing translation.</text>
</comment>
<keyword evidence="2" id="KW-0963">Cytoplasm</keyword>
<dbReference type="InterPro" id="IPR043519">
    <property type="entry name" value="NT_sf"/>
</dbReference>
<dbReference type="GO" id="GO:0017148">
    <property type="term" value="P:negative regulation of translation"/>
    <property type="evidence" value="ECO:0007669"/>
    <property type="project" value="UniProtKB-UniRule"/>
</dbReference>
<dbReference type="Proteomes" id="UP000243540">
    <property type="component" value="Unassembled WGS sequence"/>
</dbReference>
<comment type="caution">
    <text evidence="4">The sequence shown here is derived from an EMBL/GenBank/DDBJ whole genome shotgun (WGS) entry which is preliminary data.</text>
</comment>
<dbReference type="GO" id="GO:0043023">
    <property type="term" value="F:ribosomal large subunit binding"/>
    <property type="evidence" value="ECO:0007669"/>
    <property type="project" value="TreeGrafter"/>
</dbReference>
<dbReference type="Gene3D" id="3.30.460.10">
    <property type="entry name" value="Beta Polymerase, domain 2"/>
    <property type="match status" value="1"/>
</dbReference>
<dbReference type="EMBL" id="NEKC01000013">
    <property type="protein sequence ID" value="OTA28683.1"/>
    <property type="molecule type" value="Genomic_DNA"/>
</dbReference>
<evidence type="ECO:0000256" key="1">
    <source>
        <dbReference type="ARBA" id="ARBA00010574"/>
    </source>
</evidence>
<gene>
    <name evidence="2" type="primary">rsfS</name>
    <name evidence="4" type="ORF">B9T39_06220</name>
</gene>
<dbReference type="SUPFAM" id="SSF81301">
    <property type="entry name" value="Nucleotidyltransferase"/>
    <property type="match status" value="1"/>
</dbReference>
<dbReference type="STRING" id="1160091.B9T39_06220"/>
<comment type="subunit">
    <text evidence="2">Interacts with ribosomal protein uL14 (rplN).</text>
</comment>
<dbReference type="Pfam" id="PF02410">
    <property type="entry name" value="RsfS"/>
    <property type="match status" value="1"/>
</dbReference>
<keyword evidence="2" id="KW-0810">Translation regulation</keyword>
<proteinExistence type="inferred from homology"/>
<accession>A0A1Y2SSS1</accession>
<dbReference type="InterPro" id="IPR004394">
    <property type="entry name" value="Iojap/RsfS/C7orf30"/>
</dbReference>
<dbReference type="GO" id="GO:0090071">
    <property type="term" value="P:negative regulation of ribosome biogenesis"/>
    <property type="evidence" value="ECO:0007669"/>
    <property type="project" value="UniProtKB-UniRule"/>
</dbReference>
<evidence type="ECO:0000313" key="5">
    <source>
        <dbReference type="Proteomes" id="UP000243540"/>
    </source>
</evidence>
<dbReference type="AlphaFoldDB" id="A0A1Y2SSS1"/>
<comment type="subcellular location">
    <subcellularLocation>
        <location evidence="2">Cytoplasm</location>
    </subcellularLocation>
</comment>
<dbReference type="RefSeq" id="WP_086106952.1">
    <property type="nucleotide sequence ID" value="NZ_NEKB01000017.1"/>
</dbReference>
<evidence type="ECO:0000256" key="3">
    <source>
        <dbReference type="SAM" id="MobiDB-lite"/>
    </source>
</evidence>
<dbReference type="NCBIfam" id="TIGR00090">
    <property type="entry name" value="rsfS_iojap_ybeB"/>
    <property type="match status" value="1"/>
</dbReference>
<keyword evidence="2" id="KW-0678">Repressor</keyword>
<feature type="region of interest" description="Disordered" evidence="3">
    <location>
        <begin position="114"/>
        <end position="157"/>
    </location>
</feature>
<sequence>MAAFDESIQMARTAALAADEMKGEDIVAFDVSEPLGLTDIFLIATGSSPRHVLSIAEEVEKQLYLKHGLNPREREGLEEGQWVLLDFGDIVVHIMDQDSRDFYDLERLWKDCPRTDLQLPEHPAEDAEGDGDSESDADEFEDAEGDGADDAEFEDAE</sequence>
<comment type="similarity">
    <text evidence="1 2">Belongs to the Iojap/RsfS family.</text>
</comment>
<organism evidence="4 5">
    <name type="scientific">Alloscardovia macacae</name>
    <dbReference type="NCBI Taxonomy" id="1160091"/>
    <lineage>
        <taxon>Bacteria</taxon>
        <taxon>Bacillati</taxon>
        <taxon>Actinomycetota</taxon>
        <taxon>Actinomycetes</taxon>
        <taxon>Bifidobacteriales</taxon>
        <taxon>Bifidobacteriaceae</taxon>
        <taxon>Alloscardovia</taxon>
    </lineage>
</organism>
<feature type="compositionally biased region" description="Acidic residues" evidence="3">
    <location>
        <begin position="126"/>
        <end position="157"/>
    </location>
</feature>
<dbReference type="GO" id="GO:0005737">
    <property type="term" value="C:cytoplasm"/>
    <property type="evidence" value="ECO:0007669"/>
    <property type="project" value="UniProtKB-SubCell"/>
</dbReference>